<feature type="transmembrane region" description="Helical" evidence="7">
    <location>
        <begin position="75"/>
        <end position="95"/>
    </location>
</feature>
<evidence type="ECO:0000256" key="2">
    <source>
        <dbReference type="ARBA" id="ARBA00022692"/>
    </source>
</evidence>
<keyword evidence="3 7" id="KW-1133">Transmembrane helix</keyword>
<sequence>MGDNMKEEGGGDTDQTPPTPQISPKAQLIQENFKNLSGVERFFFKYASSFVAVNATACGVMSNNLFRRTLKVRKSYLLSLVPAVAVPLLLSGVYYEMLITRSLFEDCAHETPVSTLLMSSYIGGCVGGLGSFVLGAVINLPSVLNKPQAQKGTSMMQEMISFGKPMFMRMKYFILFQAGASIFITYTQMNTMKKALRMSPLPETETLPE</sequence>
<name>A0AAV3AWR9_PYXAD</name>
<dbReference type="AlphaFoldDB" id="A0AAV3AWR9"/>
<evidence type="ECO:0000313" key="9">
    <source>
        <dbReference type="Proteomes" id="UP001181693"/>
    </source>
</evidence>
<comment type="subcellular location">
    <subcellularLocation>
        <location evidence="1">Mitochondrion membrane</location>
        <topology evidence="1">Multi-pass membrane protein</topology>
    </subcellularLocation>
</comment>
<evidence type="ECO:0000256" key="4">
    <source>
        <dbReference type="ARBA" id="ARBA00023128"/>
    </source>
</evidence>
<reference evidence="8" key="1">
    <citation type="thesis" date="2020" institute="ProQuest LLC" country="789 East Eisenhower Parkway, Ann Arbor, MI, USA">
        <title>Comparative Genomics and Chromosome Evolution.</title>
        <authorList>
            <person name="Mudd A.B."/>
        </authorList>
    </citation>
    <scope>NUCLEOTIDE SEQUENCE</scope>
    <source>
        <strain evidence="8">1538</strain>
        <tissue evidence="8">Blood</tissue>
    </source>
</reference>
<comment type="caution">
    <text evidence="8">The sequence shown here is derived from an EMBL/GenBank/DDBJ whole genome shotgun (WGS) entry which is preliminary data.</text>
</comment>
<feature type="transmembrane region" description="Helical" evidence="7">
    <location>
        <begin position="115"/>
        <end position="138"/>
    </location>
</feature>
<gene>
    <name evidence="8" type="ORF">GDO54_000191</name>
</gene>
<keyword evidence="9" id="KW-1185">Reference proteome</keyword>
<evidence type="ECO:0000256" key="7">
    <source>
        <dbReference type="SAM" id="Phobius"/>
    </source>
</evidence>
<protein>
    <recommendedName>
        <fullName evidence="10">Transmembrane protein 126A</fullName>
    </recommendedName>
</protein>
<keyword evidence="4" id="KW-0496">Mitochondrion</keyword>
<dbReference type="GO" id="GO:0032981">
    <property type="term" value="P:mitochondrial respiratory chain complex I assembly"/>
    <property type="evidence" value="ECO:0007669"/>
    <property type="project" value="TreeGrafter"/>
</dbReference>
<dbReference type="Proteomes" id="UP001181693">
    <property type="component" value="Unassembled WGS sequence"/>
</dbReference>
<evidence type="ECO:0000256" key="6">
    <source>
        <dbReference type="SAM" id="MobiDB-lite"/>
    </source>
</evidence>
<evidence type="ECO:0000256" key="3">
    <source>
        <dbReference type="ARBA" id="ARBA00022989"/>
    </source>
</evidence>
<dbReference type="EMBL" id="DYDO01000001">
    <property type="protein sequence ID" value="DBA32395.1"/>
    <property type="molecule type" value="Genomic_DNA"/>
</dbReference>
<dbReference type="PANTHER" id="PTHR16296:SF2">
    <property type="entry name" value="TRANSMEMBRANE PROTEIN 126A"/>
    <property type="match status" value="1"/>
</dbReference>
<evidence type="ECO:0000313" key="8">
    <source>
        <dbReference type="EMBL" id="DBA32395.1"/>
    </source>
</evidence>
<keyword evidence="5 7" id="KW-0472">Membrane</keyword>
<evidence type="ECO:0008006" key="10">
    <source>
        <dbReference type="Google" id="ProtNLM"/>
    </source>
</evidence>
<organism evidence="8 9">
    <name type="scientific">Pyxicephalus adspersus</name>
    <name type="common">African bullfrog</name>
    <dbReference type="NCBI Taxonomy" id="30357"/>
    <lineage>
        <taxon>Eukaryota</taxon>
        <taxon>Metazoa</taxon>
        <taxon>Chordata</taxon>
        <taxon>Craniata</taxon>
        <taxon>Vertebrata</taxon>
        <taxon>Euteleostomi</taxon>
        <taxon>Amphibia</taxon>
        <taxon>Batrachia</taxon>
        <taxon>Anura</taxon>
        <taxon>Neobatrachia</taxon>
        <taxon>Ranoidea</taxon>
        <taxon>Pyxicephalidae</taxon>
        <taxon>Pyxicephalinae</taxon>
        <taxon>Pyxicephalus</taxon>
    </lineage>
</organism>
<dbReference type="Pfam" id="PF07114">
    <property type="entry name" value="TMEM126"/>
    <property type="match status" value="1"/>
</dbReference>
<dbReference type="InterPro" id="IPR009801">
    <property type="entry name" value="TMEM126"/>
</dbReference>
<keyword evidence="2 7" id="KW-0812">Transmembrane</keyword>
<evidence type="ECO:0000256" key="5">
    <source>
        <dbReference type="ARBA" id="ARBA00023136"/>
    </source>
</evidence>
<proteinExistence type="predicted"/>
<feature type="transmembrane region" description="Helical" evidence="7">
    <location>
        <begin position="172"/>
        <end position="189"/>
    </location>
</feature>
<dbReference type="PANTHER" id="PTHR16296">
    <property type="entry name" value="UNCHARACTERIZED HYPOTHALAMUS PROTEIN HT007"/>
    <property type="match status" value="1"/>
</dbReference>
<accession>A0AAV3AWR9</accession>
<evidence type="ECO:0000256" key="1">
    <source>
        <dbReference type="ARBA" id="ARBA00004225"/>
    </source>
</evidence>
<dbReference type="GO" id="GO:0031966">
    <property type="term" value="C:mitochondrial membrane"/>
    <property type="evidence" value="ECO:0007669"/>
    <property type="project" value="UniProtKB-SubCell"/>
</dbReference>
<feature type="region of interest" description="Disordered" evidence="6">
    <location>
        <begin position="1"/>
        <end position="23"/>
    </location>
</feature>